<dbReference type="Proteomes" id="UP000640052">
    <property type="component" value="Unassembled WGS sequence"/>
</dbReference>
<dbReference type="EMBL" id="BOOA01000122">
    <property type="protein sequence ID" value="GIH29380.1"/>
    <property type="molecule type" value="Genomic_DNA"/>
</dbReference>
<name>A0A919QN92_9ACTN</name>
<evidence type="ECO:0000256" key="1">
    <source>
        <dbReference type="SAM" id="MobiDB-lite"/>
    </source>
</evidence>
<organism evidence="2 3">
    <name type="scientific">Acrocarpospora phusangensis</name>
    <dbReference type="NCBI Taxonomy" id="1070424"/>
    <lineage>
        <taxon>Bacteria</taxon>
        <taxon>Bacillati</taxon>
        <taxon>Actinomycetota</taxon>
        <taxon>Actinomycetes</taxon>
        <taxon>Streptosporangiales</taxon>
        <taxon>Streptosporangiaceae</taxon>
        <taxon>Acrocarpospora</taxon>
    </lineage>
</organism>
<protein>
    <submittedName>
        <fullName evidence="2">Uncharacterized protein</fullName>
    </submittedName>
</protein>
<proteinExistence type="predicted"/>
<keyword evidence="3" id="KW-1185">Reference proteome</keyword>
<gene>
    <name evidence="2" type="ORF">Aph01nite_76900</name>
</gene>
<accession>A0A919QN92</accession>
<dbReference type="RefSeq" id="WP_204045989.1">
    <property type="nucleotide sequence ID" value="NZ_BOOA01000122.1"/>
</dbReference>
<dbReference type="AlphaFoldDB" id="A0A919QN92"/>
<reference evidence="2" key="1">
    <citation type="submission" date="2021-01" db="EMBL/GenBank/DDBJ databases">
        <title>Whole genome shotgun sequence of Acrocarpospora phusangensis NBRC 108782.</title>
        <authorList>
            <person name="Komaki H."/>
            <person name="Tamura T."/>
        </authorList>
    </citation>
    <scope>NUCLEOTIDE SEQUENCE</scope>
    <source>
        <strain evidence="2">NBRC 108782</strain>
    </source>
</reference>
<feature type="region of interest" description="Disordered" evidence="1">
    <location>
        <begin position="1"/>
        <end position="29"/>
    </location>
</feature>
<sequence length="68" mass="7433">MSGYLRQISEVIGATASTTPDEPELGNDDRPMPCGEGHCRCYGIGYEHADHACGCDCPRDEEGDLDEW</sequence>
<evidence type="ECO:0000313" key="3">
    <source>
        <dbReference type="Proteomes" id="UP000640052"/>
    </source>
</evidence>
<comment type="caution">
    <text evidence="2">The sequence shown here is derived from an EMBL/GenBank/DDBJ whole genome shotgun (WGS) entry which is preliminary data.</text>
</comment>
<evidence type="ECO:0000313" key="2">
    <source>
        <dbReference type="EMBL" id="GIH29380.1"/>
    </source>
</evidence>